<dbReference type="AlphaFoldDB" id="A0A9W6KQG4"/>
<accession>A0A9W6KQG4</accession>
<evidence type="ECO:0000259" key="3">
    <source>
        <dbReference type="Pfam" id="PF00857"/>
    </source>
</evidence>
<dbReference type="InterPro" id="IPR016291">
    <property type="entry name" value="Isochorismatase"/>
</dbReference>
<dbReference type="EMBL" id="BSFP01000057">
    <property type="protein sequence ID" value="GLL05392.1"/>
    <property type="molecule type" value="Genomic_DNA"/>
</dbReference>
<dbReference type="InterPro" id="IPR000868">
    <property type="entry name" value="Isochorismatase-like_dom"/>
</dbReference>
<dbReference type="InterPro" id="IPR050272">
    <property type="entry name" value="Isochorismatase-like_hydrls"/>
</dbReference>
<comment type="caution">
    <text evidence="4">The sequence shown here is derived from an EMBL/GenBank/DDBJ whole genome shotgun (WGS) entry which is preliminary data.</text>
</comment>
<feature type="domain" description="Isochorismatase-like" evidence="3">
    <location>
        <begin position="28"/>
        <end position="198"/>
    </location>
</feature>
<dbReference type="PANTHER" id="PTHR43540:SF3">
    <property type="entry name" value="ENTEROBACTIN SYNTHASE COMPONENT B"/>
    <property type="match status" value="1"/>
</dbReference>
<dbReference type="Proteomes" id="UP001143480">
    <property type="component" value="Unassembled WGS sequence"/>
</dbReference>
<proteinExistence type="predicted"/>
<organism evidence="4 5">
    <name type="scientific">Dactylosporangium matsuzakiense</name>
    <dbReference type="NCBI Taxonomy" id="53360"/>
    <lineage>
        <taxon>Bacteria</taxon>
        <taxon>Bacillati</taxon>
        <taxon>Actinomycetota</taxon>
        <taxon>Actinomycetes</taxon>
        <taxon>Micromonosporales</taxon>
        <taxon>Micromonosporaceae</taxon>
        <taxon>Dactylosporangium</taxon>
    </lineage>
</organism>
<dbReference type="InterPro" id="IPR036380">
    <property type="entry name" value="Isochorismatase-like_sf"/>
</dbReference>
<reference evidence="4" key="1">
    <citation type="journal article" date="2014" name="Int. J. Syst. Evol. Microbiol.">
        <title>Complete genome sequence of Corynebacterium casei LMG S-19264T (=DSM 44701T), isolated from a smear-ripened cheese.</title>
        <authorList>
            <consortium name="US DOE Joint Genome Institute (JGI-PGF)"/>
            <person name="Walter F."/>
            <person name="Albersmeier A."/>
            <person name="Kalinowski J."/>
            <person name="Ruckert C."/>
        </authorList>
    </citation>
    <scope>NUCLEOTIDE SEQUENCE</scope>
    <source>
        <strain evidence="4">VKM Ac-1321</strain>
    </source>
</reference>
<dbReference type="Gene3D" id="3.40.50.850">
    <property type="entry name" value="Isochorismatase-like"/>
    <property type="match status" value="1"/>
</dbReference>
<dbReference type="PANTHER" id="PTHR43540">
    <property type="entry name" value="PEROXYUREIDOACRYLATE/UREIDOACRYLATE AMIDOHYDROLASE-RELATED"/>
    <property type="match status" value="1"/>
</dbReference>
<evidence type="ECO:0000256" key="2">
    <source>
        <dbReference type="SAM" id="MobiDB-lite"/>
    </source>
</evidence>
<dbReference type="Pfam" id="PF00857">
    <property type="entry name" value="Isochorismatase"/>
    <property type="match status" value="1"/>
</dbReference>
<evidence type="ECO:0000256" key="1">
    <source>
        <dbReference type="ARBA" id="ARBA00022801"/>
    </source>
</evidence>
<evidence type="ECO:0000313" key="5">
    <source>
        <dbReference type="Proteomes" id="UP001143480"/>
    </source>
</evidence>
<evidence type="ECO:0000313" key="4">
    <source>
        <dbReference type="EMBL" id="GLL05392.1"/>
    </source>
</evidence>
<dbReference type="SUPFAM" id="SSF52499">
    <property type="entry name" value="Isochorismatase-like hydrolases"/>
    <property type="match status" value="1"/>
</dbReference>
<feature type="region of interest" description="Disordered" evidence="2">
    <location>
        <begin position="1"/>
        <end position="22"/>
    </location>
</feature>
<dbReference type="RefSeq" id="WP_261960256.1">
    <property type="nucleotide sequence ID" value="NZ_BAAAXA010000001.1"/>
</dbReference>
<dbReference type="PRINTS" id="PR01398">
    <property type="entry name" value="ISCHRISMTASE"/>
</dbReference>
<protein>
    <recommendedName>
        <fullName evidence="3">Isochorismatase-like domain-containing protein</fullName>
    </recommendedName>
</protein>
<name>A0A9W6KQG4_9ACTN</name>
<feature type="compositionally biased region" description="Pro residues" evidence="2">
    <location>
        <begin position="10"/>
        <end position="22"/>
    </location>
</feature>
<keyword evidence="1" id="KW-0378">Hydrolase</keyword>
<reference evidence="4" key="2">
    <citation type="submission" date="2023-01" db="EMBL/GenBank/DDBJ databases">
        <authorList>
            <person name="Sun Q."/>
            <person name="Evtushenko L."/>
        </authorList>
    </citation>
    <scope>NUCLEOTIDE SEQUENCE</scope>
    <source>
        <strain evidence="4">VKM Ac-1321</strain>
    </source>
</reference>
<gene>
    <name evidence="4" type="ORF">GCM10017581_071390</name>
</gene>
<keyword evidence="5" id="KW-1185">Reference proteome</keyword>
<dbReference type="GO" id="GO:0008908">
    <property type="term" value="F:isochorismatase activity"/>
    <property type="evidence" value="ECO:0007669"/>
    <property type="project" value="InterPro"/>
</dbReference>
<sequence length="205" mass="22508">MMPPAIAYPIPAPPREGPAPWKPDPSRCALLIHDMQHYFVDRFDRTTSPGRALFENVTALREACLRQQIPIVYSAQPGRMSRADRGLLRDFWGEGMTDDPASRGLVFPSDGAQVVTKWRYSAFFRTPLATRLRSLNRSQILICGVFAHLGCLLSAADAYAHDIEPFLIADAVADFTAADHAMALHYAAKACAATPTTADVLAHLT</sequence>